<reference evidence="2" key="1">
    <citation type="submission" date="2021-06" db="EMBL/GenBank/DDBJ databases">
        <title>Comparative genomics, transcriptomics and evolutionary studies reveal genomic signatures of adaptation to plant cell wall in hemibiotrophic fungi.</title>
        <authorList>
            <consortium name="DOE Joint Genome Institute"/>
            <person name="Baroncelli R."/>
            <person name="Diaz J.F."/>
            <person name="Benocci T."/>
            <person name="Peng M."/>
            <person name="Battaglia E."/>
            <person name="Haridas S."/>
            <person name="Andreopoulos W."/>
            <person name="Labutti K."/>
            <person name="Pangilinan J."/>
            <person name="Floch G.L."/>
            <person name="Makela M.R."/>
            <person name="Henrissat B."/>
            <person name="Grigoriev I.V."/>
            <person name="Crouch J.A."/>
            <person name="De Vries R.P."/>
            <person name="Sukno S.A."/>
            <person name="Thon M.R."/>
        </authorList>
    </citation>
    <scope>NUCLEOTIDE SEQUENCE</scope>
    <source>
        <strain evidence="2">CBS 193.32</strain>
    </source>
</reference>
<feature type="region of interest" description="Disordered" evidence="1">
    <location>
        <begin position="17"/>
        <end position="79"/>
    </location>
</feature>
<feature type="compositionally biased region" description="Polar residues" evidence="1">
    <location>
        <begin position="38"/>
        <end position="54"/>
    </location>
</feature>
<evidence type="ECO:0000313" key="3">
    <source>
        <dbReference type="Proteomes" id="UP001224890"/>
    </source>
</evidence>
<protein>
    <submittedName>
        <fullName evidence="2">Uncharacterized protein</fullName>
    </submittedName>
</protein>
<evidence type="ECO:0000256" key="1">
    <source>
        <dbReference type="SAM" id="MobiDB-lite"/>
    </source>
</evidence>
<dbReference type="RefSeq" id="XP_060435611.1">
    <property type="nucleotide sequence ID" value="XM_060571643.1"/>
</dbReference>
<gene>
    <name evidence="2" type="ORF">BDP55DRAFT_626543</name>
</gene>
<evidence type="ECO:0000313" key="2">
    <source>
        <dbReference type="EMBL" id="KAK1699854.1"/>
    </source>
</evidence>
<keyword evidence="3" id="KW-1185">Reference proteome</keyword>
<feature type="region of interest" description="Disordered" evidence="1">
    <location>
        <begin position="460"/>
        <end position="503"/>
    </location>
</feature>
<dbReference type="Proteomes" id="UP001224890">
    <property type="component" value="Unassembled WGS sequence"/>
</dbReference>
<accession>A0AAJ0F1P2</accession>
<name>A0AAJ0F1P2_9PEZI</name>
<feature type="compositionally biased region" description="Polar residues" evidence="1">
    <location>
        <begin position="494"/>
        <end position="503"/>
    </location>
</feature>
<dbReference type="AlphaFoldDB" id="A0AAJ0F1P2"/>
<dbReference type="GeneID" id="85456169"/>
<proteinExistence type="predicted"/>
<comment type="caution">
    <text evidence="2">The sequence shown here is derived from an EMBL/GenBank/DDBJ whole genome shotgun (WGS) entry which is preliminary data.</text>
</comment>
<organism evidence="2 3">
    <name type="scientific">Colletotrichum godetiae</name>
    <dbReference type="NCBI Taxonomy" id="1209918"/>
    <lineage>
        <taxon>Eukaryota</taxon>
        <taxon>Fungi</taxon>
        <taxon>Dikarya</taxon>
        <taxon>Ascomycota</taxon>
        <taxon>Pezizomycotina</taxon>
        <taxon>Sordariomycetes</taxon>
        <taxon>Hypocreomycetidae</taxon>
        <taxon>Glomerellales</taxon>
        <taxon>Glomerellaceae</taxon>
        <taxon>Colletotrichum</taxon>
        <taxon>Colletotrichum acutatum species complex</taxon>
    </lineage>
</organism>
<feature type="compositionally biased region" description="Basic and acidic residues" evidence="1">
    <location>
        <begin position="17"/>
        <end position="26"/>
    </location>
</feature>
<dbReference type="EMBL" id="JAHMHR010000003">
    <property type="protein sequence ID" value="KAK1699854.1"/>
    <property type="molecule type" value="Genomic_DNA"/>
</dbReference>
<sequence length="607" mass="66339">MAEISLAVVTRDEVISCFRETPREPRASGPAPDRVTPSAKSSSVSQDFTDSGYSSPDDPTVSDSQVRVQDSKQPRPKGIPVKLGGQNLFRFKGTPSKQTNDRFNYVIDQIEPLLLARLKKTGSRVGPMAFRTMILGTNEEDAGEYIVVLCPKKLLETVNDFFDKTKIIKELCEPTEQTPRLSIIVEGREPRLTAKLLRSLLSIDHSHVDSNSWVTKKEPKICGCSLRLTGNQKNGKTATFGGMIKVMDTAGESKLYGMTVGHVFNEDKTTSSEETSLESCNRASLAKSKLELGYGHEVWEEFRTCQVLKKDESQEEGPDFDWALVESDGFLLLGPNNNMRYSLTTDSGTFLGDEPYQEVEMIAGTDETRPGLLARGSARFWSGTAGASTPAYILTLEEGEVGEGDSGAWVVGALSHEVFGHTVAVDMFGDAYVLPMDQTFADIQRSLGAESVQLASLQDWTSTRSPNKRPFEQQSPKVGLIEGESGHSKRRKSSPVQAESPTMMSDEEVVTMDIAIAHAAPPDSAYGSAHVTPQSIDCPSTFGTSVFTSIDENWSYGCSPPLTSTSIWGDMSTMGDLPEEILFEELFHSEIALPETSTEGKRRGSSS</sequence>